<dbReference type="Gene3D" id="1.20.1260.10">
    <property type="match status" value="1"/>
</dbReference>
<feature type="signal peptide" evidence="2">
    <location>
        <begin position="1"/>
        <end position="29"/>
    </location>
</feature>
<feature type="chain" id="PRO_5004016259" description="DUF305 domain-containing protein" evidence="2">
    <location>
        <begin position="30"/>
        <end position="229"/>
    </location>
</feature>
<dbReference type="PANTHER" id="PTHR36933">
    <property type="entry name" value="SLL0788 PROTEIN"/>
    <property type="match status" value="1"/>
</dbReference>
<name>M1P3D7_9CORY</name>
<dbReference type="PANTHER" id="PTHR36933:SF1">
    <property type="entry name" value="SLL0788 PROTEIN"/>
    <property type="match status" value="1"/>
</dbReference>
<feature type="region of interest" description="Disordered" evidence="1">
    <location>
        <begin position="31"/>
        <end position="69"/>
    </location>
</feature>
<feature type="compositionally biased region" description="Low complexity" evidence="1">
    <location>
        <begin position="51"/>
        <end position="61"/>
    </location>
</feature>
<dbReference type="RefSeq" id="WP_015399625.1">
    <property type="nucleotide sequence ID" value="NC_020302.1"/>
</dbReference>
<proteinExistence type="predicted"/>
<evidence type="ECO:0000259" key="3">
    <source>
        <dbReference type="Pfam" id="PF03713"/>
    </source>
</evidence>
<dbReference type="STRING" id="1121362.A605_00925"/>
<dbReference type="EMBL" id="CP003697">
    <property type="protein sequence ID" value="AGF71201.1"/>
    <property type="molecule type" value="Genomic_DNA"/>
</dbReference>
<feature type="domain" description="DUF305" evidence="3">
    <location>
        <begin position="74"/>
        <end position="223"/>
    </location>
</feature>
<dbReference type="PATRIC" id="fig|1121362.3.peg.177"/>
<evidence type="ECO:0000313" key="5">
    <source>
        <dbReference type="Proteomes" id="UP000011723"/>
    </source>
</evidence>
<reference evidence="4 5" key="1">
    <citation type="journal article" date="2012" name="Stand. Genomic Sci.">
        <title>Genome sequence of the halotolerant bacterium Corynebacterium halotolerans type strain YIM 70093(T) (= DSM 44683(T)).</title>
        <authorList>
            <person name="Ruckert C."/>
            <person name="Albersmeier A."/>
            <person name="Al-Dilaimi A."/>
            <person name="Niehaus K."/>
            <person name="Szczepanowski R."/>
            <person name="Kalinowski J."/>
        </authorList>
    </citation>
    <scope>NUCLEOTIDE SEQUENCE [LARGE SCALE GENOMIC DNA]</scope>
    <source>
        <strain evidence="4">YIM 70093</strain>
    </source>
</reference>
<keyword evidence="5" id="KW-1185">Reference proteome</keyword>
<dbReference type="InterPro" id="IPR012347">
    <property type="entry name" value="Ferritin-like"/>
</dbReference>
<protein>
    <recommendedName>
        <fullName evidence="3">DUF305 domain-containing protein</fullName>
    </recommendedName>
</protein>
<evidence type="ECO:0000313" key="4">
    <source>
        <dbReference type="EMBL" id="AGF71201.1"/>
    </source>
</evidence>
<dbReference type="eggNOG" id="COG3544">
    <property type="taxonomic scope" value="Bacteria"/>
</dbReference>
<dbReference type="KEGG" id="chn:A605_00925"/>
<dbReference type="AlphaFoldDB" id="M1P3D7"/>
<sequence length="229" mass="24887">MKIRNLTPVKRAGTLAAAGMLALTLAACGDETVDESVPPPGTTLPDLGDETTTTSPTTSPTEDGAAEDGHNEQDVDFLQSMIPHNEQTIQITDVLLGKEDIDQELAGLAQQIRDTQQGQVDQMTGWLENWGEPVQPTTEEAPDVNLDENLDDILPWEEDLEQLRGASGTDASSIYIDIMTDRHEEAVDMAEEQVDSGQHAEVTDLAQTIVGNREQQIEQLDQIGQRLGS</sequence>
<organism evidence="4 5">
    <name type="scientific">Corynebacterium halotolerans YIM 70093 = DSM 44683</name>
    <dbReference type="NCBI Taxonomy" id="1121362"/>
    <lineage>
        <taxon>Bacteria</taxon>
        <taxon>Bacillati</taxon>
        <taxon>Actinomycetota</taxon>
        <taxon>Actinomycetes</taxon>
        <taxon>Mycobacteriales</taxon>
        <taxon>Corynebacteriaceae</taxon>
        <taxon>Corynebacterium</taxon>
    </lineage>
</organism>
<dbReference type="HOGENOM" id="CLU_074343_1_1_11"/>
<evidence type="ECO:0000256" key="1">
    <source>
        <dbReference type="SAM" id="MobiDB-lite"/>
    </source>
</evidence>
<gene>
    <name evidence="4" type="ORF">A605_00925</name>
</gene>
<dbReference type="PROSITE" id="PS51257">
    <property type="entry name" value="PROKAR_LIPOPROTEIN"/>
    <property type="match status" value="1"/>
</dbReference>
<dbReference type="OrthoDB" id="26872at2"/>
<keyword evidence="2" id="KW-0732">Signal</keyword>
<dbReference type="Proteomes" id="UP000011723">
    <property type="component" value="Chromosome"/>
</dbReference>
<evidence type="ECO:0000256" key="2">
    <source>
        <dbReference type="SAM" id="SignalP"/>
    </source>
</evidence>
<dbReference type="InterPro" id="IPR005183">
    <property type="entry name" value="DUF305_CopM-like"/>
</dbReference>
<accession>M1P3D7</accession>
<dbReference type="Pfam" id="PF03713">
    <property type="entry name" value="DUF305"/>
    <property type="match status" value="1"/>
</dbReference>